<dbReference type="FunFam" id="3.30.465.10:FF:000023">
    <property type="entry name" value="Magnesium and cobalt transporter"/>
    <property type="match status" value="1"/>
</dbReference>
<dbReference type="PANTHER" id="PTHR43099:SF2">
    <property type="entry name" value="UPF0053 PROTEIN YRKA"/>
    <property type="match status" value="1"/>
</dbReference>
<dbReference type="InterPro" id="IPR051676">
    <property type="entry name" value="UPF0053_domain"/>
</dbReference>
<evidence type="ECO:0000256" key="5">
    <source>
        <dbReference type="ARBA" id="ARBA00022989"/>
    </source>
</evidence>
<organism evidence="13 14">
    <name type="scientific">Methanoculleus bourgensis</name>
    <dbReference type="NCBI Taxonomy" id="83986"/>
    <lineage>
        <taxon>Archaea</taxon>
        <taxon>Methanobacteriati</taxon>
        <taxon>Methanobacteriota</taxon>
        <taxon>Stenosarchaea group</taxon>
        <taxon>Methanomicrobia</taxon>
        <taxon>Methanomicrobiales</taxon>
        <taxon>Methanomicrobiaceae</taxon>
        <taxon>Methanoculleus</taxon>
    </lineage>
</organism>
<dbReference type="InterPro" id="IPR044751">
    <property type="entry name" value="Ion_transp-like_CBS"/>
</dbReference>
<dbReference type="GO" id="GO:0050660">
    <property type="term" value="F:flavin adenine dinucleotide binding"/>
    <property type="evidence" value="ECO:0007669"/>
    <property type="project" value="InterPro"/>
</dbReference>
<dbReference type="Gene3D" id="3.10.580.10">
    <property type="entry name" value="CBS-domain"/>
    <property type="match status" value="1"/>
</dbReference>
<dbReference type="InterPro" id="IPR016169">
    <property type="entry name" value="FAD-bd_PCMH_sub2"/>
</dbReference>
<evidence type="ECO:0000256" key="6">
    <source>
        <dbReference type="ARBA" id="ARBA00023122"/>
    </source>
</evidence>
<dbReference type="GO" id="GO:0005886">
    <property type="term" value="C:plasma membrane"/>
    <property type="evidence" value="ECO:0007669"/>
    <property type="project" value="UniProtKB-SubCell"/>
</dbReference>
<keyword evidence="4" id="KW-0677">Repeat</keyword>
<keyword evidence="8" id="KW-0486">Methionine biosynthesis</keyword>
<evidence type="ECO:0000256" key="3">
    <source>
        <dbReference type="ARBA" id="ARBA00022692"/>
    </source>
</evidence>
<dbReference type="CDD" id="cd04590">
    <property type="entry name" value="CBS_pair_CorC_HlyC_assoc"/>
    <property type="match status" value="1"/>
</dbReference>
<evidence type="ECO:0000256" key="9">
    <source>
        <dbReference type="PROSITE-ProRule" id="PRU00703"/>
    </source>
</evidence>
<keyword evidence="6 9" id="KW-0129">CBS domain</keyword>
<keyword evidence="5 10" id="KW-1133">Transmembrane helix</keyword>
<keyword evidence="8" id="KW-0028">Amino-acid biosynthesis</keyword>
<dbReference type="Gene3D" id="3.30.465.10">
    <property type="match status" value="1"/>
</dbReference>
<feature type="transmembrane region" description="Helical" evidence="10">
    <location>
        <begin position="80"/>
        <end position="108"/>
    </location>
</feature>
<dbReference type="Proteomes" id="UP000737555">
    <property type="component" value="Unassembled WGS sequence"/>
</dbReference>
<keyword evidence="7 10" id="KW-0472">Membrane</keyword>
<evidence type="ECO:0000259" key="11">
    <source>
        <dbReference type="PROSITE" id="PS51371"/>
    </source>
</evidence>
<dbReference type="InterPro" id="IPR005170">
    <property type="entry name" value="Transptr-assoc_dom"/>
</dbReference>
<dbReference type="SUPFAM" id="SSF56176">
    <property type="entry name" value="FAD-binding/transporter-associated domain-like"/>
    <property type="match status" value="1"/>
</dbReference>
<evidence type="ECO:0000259" key="12">
    <source>
        <dbReference type="PROSITE" id="PS51846"/>
    </source>
</evidence>
<dbReference type="PROSITE" id="PS51371">
    <property type="entry name" value="CBS"/>
    <property type="match status" value="2"/>
</dbReference>
<evidence type="ECO:0000256" key="8">
    <source>
        <dbReference type="ARBA" id="ARBA00023167"/>
    </source>
</evidence>
<feature type="domain" description="CBS" evidence="11">
    <location>
        <begin position="294"/>
        <end position="350"/>
    </location>
</feature>
<accession>A0A8T7HDE2</accession>
<comment type="caution">
    <text evidence="13">The sequence shown here is derived from an EMBL/GenBank/DDBJ whole genome shotgun (WGS) entry which is preliminary data.</text>
</comment>
<evidence type="ECO:0000313" key="13">
    <source>
        <dbReference type="EMBL" id="NQS79374.1"/>
    </source>
</evidence>
<keyword evidence="2" id="KW-1003">Cell membrane</keyword>
<dbReference type="InterPro" id="IPR046342">
    <property type="entry name" value="CBS_dom_sf"/>
</dbReference>
<evidence type="ECO:0000256" key="1">
    <source>
        <dbReference type="ARBA" id="ARBA00004651"/>
    </source>
</evidence>
<feature type="transmembrane region" description="Helical" evidence="10">
    <location>
        <begin position="12"/>
        <end position="39"/>
    </location>
</feature>
<evidence type="ECO:0000256" key="10">
    <source>
        <dbReference type="SAM" id="Phobius"/>
    </source>
</evidence>
<dbReference type="Pfam" id="PF03471">
    <property type="entry name" value="CorC_HlyC"/>
    <property type="match status" value="1"/>
</dbReference>
<sequence length="451" mass="48858">MPDPKPGESCTMPIAASILIIILLILANGFFSMTEFALISARKARLQKRAADGDAGAVAALELADDPTQFLSTIQVGITVVGILAGAFGGATLAGPLAGIFSGIPLLAPYSGPLAVAIVVAAITYLTLVIGELVPKRVAMGNAERIACRVARPMRFLARVGAPLVQLLSVSTETVLTVLGVRQPSGPEVTEEDIRILIEQATRAGIFREAEQDMVESVFRLGDRRVSVLMTPRPDVVAVDVEDPPEENWQKMVESGHVYFPVYREHLDNLLGVVSVRNLWARMIKGEPPDLAKAIEPALFVPESVMALAVLEEFKTSGARLAFITDEYGSIQGLVTVHDIMEAIVGGIPSVEHPPEAMAVQREDGSWLLDGMLPIDEFHDLFDVGGLPGEERGYYQTLGGFVMMYLERTPEAGDRFTWNNLRFEVLDMDGYRVDKVLVAPVAAGEKRKENP</sequence>
<dbReference type="InterPro" id="IPR036318">
    <property type="entry name" value="FAD-bd_PCMH-like_sf"/>
</dbReference>
<dbReference type="AlphaFoldDB" id="A0A8T7HDE2"/>
<reference evidence="13" key="1">
    <citation type="submission" date="2020-05" db="EMBL/GenBank/DDBJ databases">
        <title>The first insight into the ecology of ammonia-tolerant syntrophic propionate oxidizing bacteria.</title>
        <authorList>
            <person name="Singh A."/>
            <person name="Schnurer A."/>
            <person name="Westerholm M."/>
        </authorList>
    </citation>
    <scope>NUCLEOTIDE SEQUENCE</scope>
    <source>
        <strain evidence="13">MAG54</strain>
    </source>
</reference>
<dbReference type="Pfam" id="PF00571">
    <property type="entry name" value="CBS"/>
    <property type="match status" value="2"/>
</dbReference>
<feature type="transmembrane region" description="Helical" evidence="10">
    <location>
        <begin position="156"/>
        <end position="181"/>
    </location>
</feature>
<gene>
    <name evidence="13" type="ORF">HQQ74_11900</name>
</gene>
<protein>
    <submittedName>
        <fullName evidence="13">HlyC/CorC family transporter</fullName>
    </submittedName>
</protein>
<dbReference type="PANTHER" id="PTHR43099">
    <property type="entry name" value="UPF0053 PROTEIN YRKA"/>
    <property type="match status" value="1"/>
</dbReference>
<feature type="transmembrane region" description="Helical" evidence="10">
    <location>
        <begin position="114"/>
        <end position="135"/>
    </location>
</feature>
<dbReference type="PROSITE" id="PS51846">
    <property type="entry name" value="CNNM"/>
    <property type="match status" value="1"/>
</dbReference>
<evidence type="ECO:0000256" key="7">
    <source>
        <dbReference type="ARBA" id="ARBA00023136"/>
    </source>
</evidence>
<dbReference type="GO" id="GO:0009086">
    <property type="term" value="P:methionine biosynthetic process"/>
    <property type="evidence" value="ECO:0007669"/>
    <property type="project" value="UniProtKB-KW"/>
</dbReference>
<dbReference type="InterPro" id="IPR000644">
    <property type="entry name" value="CBS_dom"/>
</dbReference>
<dbReference type="SMART" id="SM01091">
    <property type="entry name" value="CorC_HlyC"/>
    <property type="match status" value="1"/>
</dbReference>
<evidence type="ECO:0000256" key="4">
    <source>
        <dbReference type="ARBA" id="ARBA00022737"/>
    </source>
</evidence>
<comment type="subcellular location">
    <subcellularLocation>
        <location evidence="1">Cell membrane</location>
        <topology evidence="1">Multi-pass membrane protein</topology>
    </subcellularLocation>
</comment>
<dbReference type="Pfam" id="PF01595">
    <property type="entry name" value="CNNM"/>
    <property type="match status" value="1"/>
</dbReference>
<feature type="domain" description="CBS" evidence="11">
    <location>
        <begin position="230"/>
        <end position="291"/>
    </location>
</feature>
<proteinExistence type="predicted"/>
<dbReference type="SUPFAM" id="SSF54631">
    <property type="entry name" value="CBS-domain pair"/>
    <property type="match status" value="1"/>
</dbReference>
<name>A0A8T7HDE2_9EURY</name>
<dbReference type="EMBL" id="JABMJE010000316">
    <property type="protein sequence ID" value="NQS79374.1"/>
    <property type="molecule type" value="Genomic_DNA"/>
</dbReference>
<dbReference type="InterPro" id="IPR002550">
    <property type="entry name" value="CNNM"/>
</dbReference>
<keyword evidence="3 10" id="KW-0812">Transmembrane</keyword>
<feature type="domain" description="CNNM transmembrane" evidence="12">
    <location>
        <begin position="10"/>
        <end position="211"/>
    </location>
</feature>
<evidence type="ECO:0000256" key="2">
    <source>
        <dbReference type="ARBA" id="ARBA00022475"/>
    </source>
</evidence>
<evidence type="ECO:0000313" key="14">
    <source>
        <dbReference type="Proteomes" id="UP000737555"/>
    </source>
</evidence>